<proteinExistence type="predicted"/>
<dbReference type="Proteomes" id="UP000790377">
    <property type="component" value="Unassembled WGS sequence"/>
</dbReference>
<reference evidence="1" key="1">
    <citation type="journal article" date="2021" name="New Phytol.">
        <title>Evolutionary innovations through gain and loss of genes in the ectomycorrhizal Boletales.</title>
        <authorList>
            <person name="Wu G."/>
            <person name="Miyauchi S."/>
            <person name="Morin E."/>
            <person name="Kuo A."/>
            <person name="Drula E."/>
            <person name="Varga T."/>
            <person name="Kohler A."/>
            <person name="Feng B."/>
            <person name="Cao Y."/>
            <person name="Lipzen A."/>
            <person name="Daum C."/>
            <person name="Hundley H."/>
            <person name="Pangilinan J."/>
            <person name="Johnson J."/>
            <person name="Barry K."/>
            <person name="LaButti K."/>
            <person name="Ng V."/>
            <person name="Ahrendt S."/>
            <person name="Min B."/>
            <person name="Choi I.G."/>
            <person name="Park H."/>
            <person name="Plett J.M."/>
            <person name="Magnuson J."/>
            <person name="Spatafora J.W."/>
            <person name="Nagy L.G."/>
            <person name="Henrissat B."/>
            <person name="Grigoriev I.V."/>
            <person name="Yang Z.L."/>
            <person name="Xu J."/>
            <person name="Martin F.M."/>
        </authorList>
    </citation>
    <scope>NUCLEOTIDE SEQUENCE</scope>
    <source>
        <strain evidence="1">ATCC 28755</strain>
    </source>
</reference>
<organism evidence="1 2">
    <name type="scientific">Hygrophoropsis aurantiaca</name>
    <dbReference type="NCBI Taxonomy" id="72124"/>
    <lineage>
        <taxon>Eukaryota</taxon>
        <taxon>Fungi</taxon>
        <taxon>Dikarya</taxon>
        <taxon>Basidiomycota</taxon>
        <taxon>Agaricomycotina</taxon>
        <taxon>Agaricomycetes</taxon>
        <taxon>Agaricomycetidae</taxon>
        <taxon>Boletales</taxon>
        <taxon>Coniophorineae</taxon>
        <taxon>Hygrophoropsidaceae</taxon>
        <taxon>Hygrophoropsis</taxon>
    </lineage>
</organism>
<protein>
    <submittedName>
        <fullName evidence="1">Beta-lactamase-like protein</fullName>
    </submittedName>
</protein>
<sequence>MEKLEALASITRLSDRVVRVLGQNPGKFTLQGTNTYIIGQRNPYTLLDTGEGKDEYIPHLEAALRDTTKSSNPDEPDVSDIIISHWHGDHVGGLPSVLTLLRRLWDERNVPAPFKPPRIHKFPLPGLSDDSALVSLPNTLPRDSYTAAPNNSVFHDFSDLQLFPVTGCNSPLQVLHTPGHTKDSICLHFPEEGALFTADTILGQGTAVFEDLATYIASLRKILELRSSNGQRTEYTTLYPGHGPVVTDGPKLISTYIEHRTERENQIIGVMKQPSLERQPWSTWGIVSTIYAAYPQNLWLPAANSVNQHLKKLQSEGKVRSLGGEGKDMQWELLAKL</sequence>
<dbReference type="EMBL" id="MU267619">
    <property type="protein sequence ID" value="KAH7914093.1"/>
    <property type="molecule type" value="Genomic_DNA"/>
</dbReference>
<evidence type="ECO:0000313" key="1">
    <source>
        <dbReference type="EMBL" id="KAH7914093.1"/>
    </source>
</evidence>
<name>A0ACB8AM77_9AGAM</name>
<comment type="caution">
    <text evidence="1">The sequence shown here is derived from an EMBL/GenBank/DDBJ whole genome shotgun (WGS) entry which is preliminary data.</text>
</comment>
<accession>A0ACB8AM77</accession>
<evidence type="ECO:0000313" key="2">
    <source>
        <dbReference type="Proteomes" id="UP000790377"/>
    </source>
</evidence>
<gene>
    <name evidence="1" type="ORF">BJ138DRAFT_1123854</name>
</gene>
<keyword evidence="2" id="KW-1185">Reference proteome</keyword>